<feature type="transmembrane region" description="Helical" evidence="7">
    <location>
        <begin position="440"/>
        <end position="459"/>
    </location>
</feature>
<evidence type="ECO:0000256" key="3">
    <source>
        <dbReference type="ARBA" id="ARBA00022692"/>
    </source>
</evidence>
<dbReference type="Pfam" id="PF00083">
    <property type="entry name" value="Sugar_tr"/>
    <property type="match status" value="1"/>
</dbReference>
<feature type="transmembrane region" description="Helical" evidence="7">
    <location>
        <begin position="61"/>
        <end position="84"/>
    </location>
</feature>
<dbReference type="PROSITE" id="PS00216">
    <property type="entry name" value="SUGAR_TRANSPORT_1"/>
    <property type="match status" value="1"/>
</dbReference>
<dbReference type="PROSITE" id="PS50850">
    <property type="entry name" value="MFS"/>
    <property type="match status" value="1"/>
</dbReference>
<sequence length="507" mass="54691">MLVEPPSMQTPAKAHYRKQYLAAVIAALGAFSIGTIFGWSAPVELGLLDHEEAGFEIRESQFAWVVSLMSLGGAVISLPAGLIVPTLGARNTLLLFVLPTMLGWICIIWANNVVMLLAGRTLTGFGAGAFCMVVPIYIGEIASKEIRGTVGSFFQQMINLGIVATYALGLILDVFWLSVACGVVPIVYGVLFFFMPNTPTYLVHQGQESNAIAAIKWLRGIHADVTTEINEIRSQQQRKPATVVADDDGNDIDGHGKWPSWKLFRQPATVRALIIMLGIMFFMQASGVNAVLFYSTSIFQNFHFFNFRLPLSHTNTFPGIRTQAANAVVEPELATIIIGSIQVFGTLLSSLVVDRLGRRVLLLTSGSAMCIGVLTLGVYFLVLSNDDPRNQVTADGASNQTGWIPIVALCLYVTLFAVGFGPVPWLLLGEIFASEVKGPASALANMTSFAMSFVLSLVFPLVRQAIGSGPMFIIFSVFCALAVVFVALVVPETKGKSLNEIQSMLAG</sequence>
<dbReference type="PANTHER" id="PTHR48021:SF1">
    <property type="entry name" value="GH07001P-RELATED"/>
    <property type="match status" value="1"/>
</dbReference>
<dbReference type="InterPro" id="IPR020846">
    <property type="entry name" value="MFS_dom"/>
</dbReference>
<evidence type="ECO:0000259" key="8">
    <source>
        <dbReference type="PROSITE" id="PS50850"/>
    </source>
</evidence>
<dbReference type="InterPro" id="IPR044775">
    <property type="entry name" value="MFS_ERD6/Tret1-like"/>
</dbReference>
<dbReference type="GeneID" id="109431821"/>
<feature type="transmembrane region" description="Helical" evidence="7">
    <location>
        <begin position="93"/>
        <end position="111"/>
    </location>
</feature>
<protein>
    <recommendedName>
        <fullName evidence="8">Major facilitator superfamily (MFS) profile domain-containing protein</fullName>
    </recommendedName>
</protein>
<dbReference type="PRINTS" id="PR00171">
    <property type="entry name" value="SUGRTRNSPORT"/>
</dbReference>
<keyword evidence="3 7" id="KW-0812">Transmembrane</keyword>
<dbReference type="EnsemblMetazoa" id="AALFPA23_024002.R35771">
    <property type="protein sequence ID" value="AALFPA23_024002.P35771"/>
    <property type="gene ID" value="AALFPA23_024002"/>
</dbReference>
<name>A0ABM2A357_AEDAL</name>
<feature type="transmembrane region" description="Helical" evidence="7">
    <location>
        <begin position="471"/>
        <end position="490"/>
    </location>
</feature>
<dbReference type="Proteomes" id="UP000069940">
    <property type="component" value="Unassembled WGS sequence"/>
</dbReference>
<evidence type="ECO:0000256" key="4">
    <source>
        <dbReference type="ARBA" id="ARBA00022989"/>
    </source>
</evidence>
<feature type="transmembrane region" description="Helical" evidence="7">
    <location>
        <begin position="174"/>
        <end position="195"/>
    </location>
</feature>
<evidence type="ECO:0000256" key="2">
    <source>
        <dbReference type="ARBA" id="ARBA00022475"/>
    </source>
</evidence>
<evidence type="ECO:0000256" key="7">
    <source>
        <dbReference type="SAM" id="Phobius"/>
    </source>
</evidence>
<dbReference type="InterPro" id="IPR050549">
    <property type="entry name" value="MFS_Trehalose_Transporter"/>
</dbReference>
<keyword evidence="4 7" id="KW-1133">Transmembrane helix</keyword>
<dbReference type="InterPro" id="IPR003663">
    <property type="entry name" value="Sugar/inositol_transpt"/>
</dbReference>
<reference evidence="9" key="2">
    <citation type="submission" date="2025-05" db="UniProtKB">
        <authorList>
            <consortium name="EnsemblMetazoa"/>
        </authorList>
    </citation>
    <scope>IDENTIFICATION</scope>
    <source>
        <strain evidence="9">Foshan</strain>
    </source>
</reference>
<feature type="transmembrane region" description="Helical" evidence="7">
    <location>
        <begin position="360"/>
        <end position="382"/>
    </location>
</feature>
<evidence type="ECO:0000313" key="10">
    <source>
        <dbReference type="Proteomes" id="UP000069940"/>
    </source>
</evidence>
<feature type="transmembrane region" description="Helical" evidence="7">
    <location>
        <begin position="402"/>
        <end position="428"/>
    </location>
</feature>
<evidence type="ECO:0000256" key="5">
    <source>
        <dbReference type="ARBA" id="ARBA00023136"/>
    </source>
</evidence>
<evidence type="ECO:0000313" key="9">
    <source>
        <dbReference type="EnsemblMetazoa" id="AALFPA23_024002.P35771"/>
    </source>
</evidence>
<organism evidence="9 10">
    <name type="scientific">Aedes albopictus</name>
    <name type="common">Asian tiger mosquito</name>
    <name type="synonym">Stegomyia albopicta</name>
    <dbReference type="NCBI Taxonomy" id="7160"/>
    <lineage>
        <taxon>Eukaryota</taxon>
        <taxon>Metazoa</taxon>
        <taxon>Ecdysozoa</taxon>
        <taxon>Arthropoda</taxon>
        <taxon>Hexapoda</taxon>
        <taxon>Insecta</taxon>
        <taxon>Pterygota</taxon>
        <taxon>Neoptera</taxon>
        <taxon>Endopterygota</taxon>
        <taxon>Diptera</taxon>
        <taxon>Nematocera</taxon>
        <taxon>Culicoidea</taxon>
        <taxon>Culicidae</taxon>
        <taxon>Culicinae</taxon>
        <taxon>Aedini</taxon>
        <taxon>Aedes</taxon>
        <taxon>Stegomyia</taxon>
    </lineage>
</organism>
<feature type="transmembrane region" description="Helical" evidence="7">
    <location>
        <begin position="20"/>
        <end position="41"/>
    </location>
</feature>
<dbReference type="PROSITE" id="PS00217">
    <property type="entry name" value="SUGAR_TRANSPORT_2"/>
    <property type="match status" value="1"/>
</dbReference>
<evidence type="ECO:0000256" key="1">
    <source>
        <dbReference type="ARBA" id="ARBA00004651"/>
    </source>
</evidence>
<keyword evidence="10" id="KW-1185">Reference proteome</keyword>
<dbReference type="SUPFAM" id="SSF103473">
    <property type="entry name" value="MFS general substrate transporter"/>
    <property type="match status" value="1"/>
</dbReference>
<dbReference type="InterPro" id="IPR005828">
    <property type="entry name" value="MFS_sugar_transport-like"/>
</dbReference>
<feature type="transmembrane region" description="Helical" evidence="7">
    <location>
        <begin position="150"/>
        <end position="168"/>
    </location>
</feature>
<keyword evidence="6" id="KW-0325">Glycoprotein</keyword>
<dbReference type="PANTHER" id="PTHR48021">
    <property type="match status" value="1"/>
</dbReference>
<keyword evidence="5 7" id="KW-0472">Membrane</keyword>
<feature type="domain" description="Major facilitator superfamily (MFS) profile" evidence="8">
    <location>
        <begin position="18"/>
        <end position="494"/>
    </location>
</feature>
<accession>A0ABM2A357</accession>
<proteinExistence type="predicted"/>
<evidence type="ECO:0000256" key="6">
    <source>
        <dbReference type="ARBA" id="ARBA00023180"/>
    </source>
</evidence>
<dbReference type="Gene3D" id="1.20.1250.20">
    <property type="entry name" value="MFS general substrate transporter like domains"/>
    <property type="match status" value="1"/>
</dbReference>
<feature type="transmembrane region" description="Helical" evidence="7">
    <location>
        <begin position="117"/>
        <end position="138"/>
    </location>
</feature>
<feature type="transmembrane region" description="Helical" evidence="7">
    <location>
        <begin position="272"/>
        <end position="294"/>
    </location>
</feature>
<keyword evidence="2" id="KW-1003">Cell membrane</keyword>
<dbReference type="CDD" id="cd17358">
    <property type="entry name" value="MFS_GLUT6_8_Class3_like"/>
    <property type="match status" value="1"/>
</dbReference>
<dbReference type="InterPro" id="IPR005829">
    <property type="entry name" value="Sugar_transporter_CS"/>
</dbReference>
<dbReference type="RefSeq" id="XP_062706055.1">
    <property type="nucleotide sequence ID" value="XM_062850071.1"/>
</dbReference>
<comment type="subcellular location">
    <subcellularLocation>
        <location evidence="1">Cell membrane</location>
        <topology evidence="1">Multi-pass membrane protein</topology>
    </subcellularLocation>
</comment>
<dbReference type="InterPro" id="IPR036259">
    <property type="entry name" value="MFS_trans_sf"/>
</dbReference>
<reference evidence="10" key="1">
    <citation type="journal article" date="2015" name="Proc. Natl. Acad. Sci. U.S.A.">
        <title>Genome sequence of the Asian Tiger mosquito, Aedes albopictus, reveals insights into its biology, genetics, and evolution.</title>
        <authorList>
            <person name="Chen X.G."/>
            <person name="Jiang X."/>
            <person name="Gu J."/>
            <person name="Xu M."/>
            <person name="Wu Y."/>
            <person name="Deng Y."/>
            <person name="Zhang C."/>
            <person name="Bonizzoni M."/>
            <person name="Dermauw W."/>
            <person name="Vontas J."/>
            <person name="Armbruster P."/>
            <person name="Huang X."/>
            <person name="Yang Y."/>
            <person name="Zhang H."/>
            <person name="He W."/>
            <person name="Peng H."/>
            <person name="Liu Y."/>
            <person name="Wu K."/>
            <person name="Chen J."/>
            <person name="Lirakis M."/>
            <person name="Topalis P."/>
            <person name="Van Leeuwen T."/>
            <person name="Hall A.B."/>
            <person name="Jiang X."/>
            <person name="Thorpe C."/>
            <person name="Mueller R.L."/>
            <person name="Sun C."/>
            <person name="Waterhouse R.M."/>
            <person name="Yan G."/>
            <person name="Tu Z.J."/>
            <person name="Fang X."/>
            <person name="James A.A."/>
        </authorList>
    </citation>
    <scope>NUCLEOTIDE SEQUENCE [LARGE SCALE GENOMIC DNA]</scope>
    <source>
        <strain evidence="10">Foshan</strain>
    </source>
</reference>